<protein>
    <submittedName>
        <fullName evidence="1">Uncharacterized protein</fullName>
    </submittedName>
</protein>
<sequence>MTVWWVRRRDSALVRIAERMVFFGGEPMEDPGAAELADALADLAVEYVASARGEAVRQAGALLDEAARELRRADRFRGTLLPVVLSHIRSAEAVLDEAGGCLGLTLHPSDRSGVGGGGLGVGGRRR</sequence>
<dbReference type="RefSeq" id="WP_329492815.1">
    <property type="nucleotide sequence ID" value="NZ_CP108460.1"/>
</dbReference>
<proteinExistence type="predicted"/>
<reference evidence="1 2" key="1">
    <citation type="submission" date="2022-10" db="EMBL/GenBank/DDBJ databases">
        <title>The complete genomes of actinobacterial strains from the NBC collection.</title>
        <authorList>
            <person name="Joergensen T.S."/>
            <person name="Alvarez Arevalo M."/>
            <person name="Sterndorff E.B."/>
            <person name="Faurdal D."/>
            <person name="Vuksanovic O."/>
            <person name="Mourched A.-S."/>
            <person name="Charusanti P."/>
            <person name="Shaw S."/>
            <person name="Blin K."/>
            <person name="Weber T."/>
        </authorList>
    </citation>
    <scope>NUCLEOTIDE SEQUENCE [LARGE SCALE GENOMIC DNA]</scope>
    <source>
        <strain evidence="1 2">NBC_01247</strain>
    </source>
</reference>
<name>A0ABZ1W045_9ACTN</name>
<dbReference type="Proteomes" id="UP001432014">
    <property type="component" value="Chromosome"/>
</dbReference>
<evidence type="ECO:0000313" key="2">
    <source>
        <dbReference type="Proteomes" id="UP001432014"/>
    </source>
</evidence>
<accession>A0ABZ1W045</accession>
<gene>
    <name evidence="1" type="ORF">OG469_01005</name>
</gene>
<evidence type="ECO:0000313" key="1">
    <source>
        <dbReference type="EMBL" id="WUS54200.1"/>
    </source>
</evidence>
<keyword evidence="2" id="KW-1185">Reference proteome</keyword>
<organism evidence="1 2">
    <name type="scientific">Kitasatospora herbaricolor</name>
    <dbReference type="NCBI Taxonomy" id="68217"/>
    <lineage>
        <taxon>Bacteria</taxon>
        <taxon>Bacillati</taxon>
        <taxon>Actinomycetota</taxon>
        <taxon>Actinomycetes</taxon>
        <taxon>Kitasatosporales</taxon>
        <taxon>Streptomycetaceae</taxon>
        <taxon>Kitasatospora</taxon>
    </lineage>
</organism>
<dbReference type="EMBL" id="CP108482">
    <property type="protein sequence ID" value="WUS54200.1"/>
    <property type="molecule type" value="Genomic_DNA"/>
</dbReference>